<reference evidence="2 3" key="1">
    <citation type="submission" date="2021-02" db="EMBL/GenBank/DDBJ databases">
        <title>FDA dAtabase for Regulatory Grade micrObial Sequences (FDA-ARGOS): Supporting development and validation of Infectious Disease Dx tests.</title>
        <authorList>
            <person name="Minogue T."/>
            <person name="Wolcott M."/>
            <person name="Wasieloski L."/>
            <person name="Aguilar W."/>
            <person name="Moore D."/>
            <person name="Jaissle J."/>
            <person name="Tallon L."/>
            <person name="Sadzewicz L."/>
            <person name="Zhao X."/>
            <person name="Boylan J."/>
            <person name="Ott S."/>
            <person name="Bowen H."/>
            <person name="Vavikolanu K."/>
            <person name="Mehta A."/>
            <person name="Aluvathingal J."/>
            <person name="Nadendla S."/>
            <person name="Yan Y."/>
            <person name="Sichtig H."/>
        </authorList>
    </citation>
    <scope>NUCLEOTIDE SEQUENCE [LARGE SCALE GENOMIC DNA]</scope>
    <source>
        <strain evidence="2 3">FDAARGOS_1272</strain>
    </source>
</reference>
<dbReference type="Proteomes" id="UP000625568">
    <property type="component" value="Chromosome 3"/>
</dbReference>
<dbReference type="EMBL" id="CP069484">
    <property type="protein sequence ID" value="QRO81212.1"/>
    <property type="molecule type" value="Genomic_DNA"/>
</dbReference>
<evidence type="ECO:0000313" key="3">
    <source>
        <dbReference type="Proteomes" id="UP000625568"/>
    </source>
</evidence>
<dbReference type="GeneID" id="93130697"/>
<sequence>MFMFLPFLLSLMTLAEIVRGKYRRRAILFLLVTLAITVASFSHHVTDSLNLSF</sequence>
<evidence type="ECO:0000256" key="1">
    <source>
        <dbReference type="SAM" id="Phobius"/>
    </source>
</evidence>
<proteinExistence type="predicted"/>
<accession>A0A892IER9</accession>
<dbReference type="RefSeq" id="WP_094190742.1">
    <property type="nucleotide sequence ID" value="NZ_CP033839.1"/>
</dbReference>
<keyword evidence="3" id="KW-1185">Reference proteome</keyword>
<feature type="transmembrane region" description="Helical" evidence="1">
    <location>
        <begin position="25"/>
        <end position="45"/>
    </location>
</feature>
<keyword evidence="1" id="KW-0812">Transmembrane</keyword>
<dbReference type="Pfam" id="PF19455">
    <property type="entry name" value="DUF5993"/>
    <property type="match status" value="1"/>
</dbReference>
<organism evidence="2 3">
    <name type="scientific">Burkholderia dolosa</name>
    <dbReference type="NCBI Taxonomy" id="152500"/>
    <lineage>
        <taxon>Bacteria</taxon>
        <taxon>Pseudomonadati</taxon>
        <taxon>Pseudomonadota</taxon>
        <taxon>Betaproteobacteria</taxon>
        <taxon>Burkholderiales</taxon>
        <taxon>Burkholderiaceae</taxon>
        <taxon>Burkholderia</taxon>
        <taxon>Burkholderia cepacia complex</taxon>
    </lineage>
</organism>
<dbReference type="InterPro" id="IPR046035">
    <property type="entry name" value="DUF5993"/>
</dbReference>
<protein>
    <submittedName>
        <fullName evidence="2">Uncharacterized protein</fullName>
    </submittedName>
</protein>
<evidence type="ECO:0000313" key="2">
    <source>
        <dbReference type="EMBL" id="QRO81212.1"/>
    </source>
</evidence>
<dbReference type="AlphaFoldDB" id="A0A892IER9"/>
<keyword evidence="1" id="KW-0472">Membrane</keyword>
<name>A0A892IER9_9BURK</name>
<keyword evidence="1" id="KW-1133">Transmembrane helix</keyword>
<gene>
    <name evidence="2" type="ORF">I6K02_25950</name>
</gene>